<protein>
    <submittedName>
        <fullName evidence="2">Uncharacterized protein</fullName>
    </submittedName>
</protein>
<reference evidence="3" key="1">
    <citation type="journal article" date="2019" name="Int. J. Syst. Evol. Microbiol.">
        <title>The Global Catalogue of Microorganisms (GCM) 10K type strain sequencing project: providing services to taxonomists for standard genome sequencing and annotation.</title>
        <authorList>
            <consortium name="The Broad Institute Genomics Platform"/>
            <consortium name="The Broad Institute Genome Sequencing Center for Infectious Disease"/>
            <person name="Wu L."/>
            <person name="Ma J."/>
        </authorList>
    </citation>
    <scope>NUCLEOTIDE SEQUENCE [LARGE SCALE GENOMIC DNA]</scope>
    <source>
        <strain evidence="3">JCM 17906</strain>
    </source>
</reference>
<proteinExistence type="predicted"/>
<accession>A0ABP8RZR0</accession>
<name>A0ABP8RZR0_9PSEU</name>
<sequence length="137" mass="15205">MDTPSTPCGTADAARRSDQPVEETPSRPRRVAPVVAVTGAKIPPMSARRPYKSRPGRYKGERKLVGARVWTEIVEQVDEQLGVVERTQNDWLAAAILVALDNPDEVRRALARIDERDPRPRAAKQLSLAEEVLDRTA</sequence>
<evidence type="ECO:0000256" key="1">
    <source>
        <dbReference type="SAM" id="MobiDB-lite"/>
    </source>
</evidence>
<organism evidence="2 3">
    <name type="scientific">Pseudonocardia xishanensis</name>
    <dbReference type="NCBI Taxonomy" id="630995"/>
    <lineage>
        <taxon>Bacteria</taxon>
        <taxon>Bacillati</taxon>
        <taxon>Actinomycetota</taxon>
        <taxon>Actinomycetes</taxon>
        <taxon>Pseudonocardiales</taxon>
        <taxon>Pseudonocardiaceae</taxon>
        <taxon>Pseudonocardia</taxon>
    </lineage>
</organism>
<feature type="region of interest" description="Disordered" evidence="1">
    <location>
        <begin position="1"/>
        <end position="34"/>
    </location>
</feature>
<feature type="region of interest" description="Disordered" evidence="1">
    <location>
        <begin position="115"/>
        <end position="137"/>
    </location>
</feature>
<gene>
    <name evidence="2" type="ORF">GCM10023175_53790</name>
</gene>
<evidence type="ECO:0000313" key="2">
    <source>
        <dbReference type="EMBL" id="GAA4554837.1"/>
    </source>
</evidence>
<dbReference type="EMBL" id="BAABGT010000086">
    <property type="protein sequence ID" value="GAA4554837.1"/>
    <property type="molecule type" value="Genomic_DNA"/>
</dbReference>
<keyword evidence="3" id="KW-1185">Reference proteome</keyword>
<evidence type="ECO:0000313" key="3">
    <source>
        <dbReference type="Proteomes" id="UP001501598"/>
    </source>
</evidence>
<comment type="caution">
    <text evidence="2">The sequence shown here is derived from an EMBL/GenBank/DDBJ whole genome shotgun (WGS) entry which is preliminary data.</text>
</comment>
<dbReference type="Proteomes" id="UP001501598">
    <property type="component" value="Unassembled WGS sequence"/>
</dbReference>